<feature type="region of interest" description="Disordered" evidence="1">
    <location>
        <begin position="1"/>
        <end position="21"/>
    </location>
</feature>
<dbReference type="GO" id="GO:0000172">
    <property type="term" value="C:ribonuclease MRP complex"/>
    <property type="evidence" value="ECO:0007669"/>
    <property type="project" value="InterPro"/>
</dbReference>
<dbReference type="PANTHER" id="PTHR46948:SF1">
    <property type="entry name" value="RIBONUCLEASE P PROTEIN SUBUNIT P38"/>
    <property type="match status" value="1"/>
</dbReference>
<organism evidence="2 3">
    <name type="scientific">Lymnaea stagnalis</name>
    <name type="common">Great pond snail</name>
    <name type="synonym">Helix stagnalis</name>
    <dbReference type="NCBI Taxonomy" id="6523"/>
    <lineage>
        <taxon>Eukaryota</taxon>
        <taxon>Metazoa</taxon>
        <taxon>Spiralia</taxon>
        <taxon>Lophotrochozoa</taxon>
        <taxon>Mollusca</taxon>
        <taxon>Gastropoda</taxon>
        <taxon>Heterobranchia</taxon>
        <taxon>Euthyneura</taxon>
        <taxon>Panpulmonata</taxon>
        <taxon>Hygrophila</taxon>
        <taxon>Lymnaeoidea</taxon>
        <taxon>Lymnaeidae</taxon>
        <taxon>Lymnaea</taxon>
    </lineage>
</organism>
<accession>A0AAV2IMU8</accession>
<feature type="compositionally biased region" description="Low complexity" evidence="1">
    <location>
        <begin position="446"/>
        <end position="456"/>
    </location>
</feature>
<evidence type="ECO:0000313" key="3">
    <source>
        <dbReference type="Proteomes" id="UP001497497"/>
    </source>
</evidence>
<dbReference type="GO" id="GO:0001650">
    <property type="term" value="C:fibrillar center"/>
    <property type="evidence" value="ECO:0007669"/>
    <property type="project" value="TreeGrafter"/>
</dbReference>
<feature type="compositionally biased region" description="Polar residues" evidence="1">
    <location>
        <begin position="1"/>
        <end position="13"/>
    </location>
</feature>
<name>A0AAV2IMU8_LYMST</name>
<dbReference type="Proteomes" id="UP001497497">
    <property type="component" value="Unassembled WGS sequence"/>
</dbReference>
<dbReference type="PANTHER" id="PTHR46948">
    <property type="entry name" value="RIBONUCLEASE P PROTEIN SUBUNIT P38"/>
    <property type="match status" value="1"/>
</dbReference>
<feature type="region of interest" description="Disordered" evidence="1">
    <location>
        <begin position="642"/>
        <end position="671"/>
    </location>
</feature>
<comment type="caution">
    <text evidence="2">The sequence shown here is derived from an EMBL/GenBank/DDBJ whole genome shotgun (WGS) entry which is preliminary data.</text>
</comment>
<dbReference type="Gene3D" id="3.30.1330.30">
    <property type="match status" value="1"/>
</dbReference>
<gene>
    <name evidence="2" type="ORF">GSLYS_00020502001</name>
</gene>
<dbReference type="GO" id="GO:0004526">
    <property type="term" value="F:ribonuclease P activity"/>
    <property type="evidence" value="ECO:0007669"/>
    <property type="project" value="TreeGrafter"/>
</dbReference>
<feature type="compositionally biased region" description="Basic residues" evidence="1">
    <location>
        <begin position="731"/>
        <end position="740"/>
    </location>
</feature>
<dbReference type="InterPro" id="IPR029064">
    <property type="entry name" value="Ribosomal_eL30-like_sf"/>
</dbReference>
<proteinExistence type="predicted"/>
<protein>
    <recommendedName>
        <fullName evidence="4">Ribosomal protein L7Ae/L30e/S12e/Gadd45 domain-containing protein</fullName>
    </recommendedName>
</protein>
<dbReference type="GO" id="GO:0005655">
    <property type="term" value="C:nucleolar ribonuclease P complex"/>
    <property type="evidence" value="ECO:0007669"/>
    <property type="project" value="InterPro"/>
</dbReference>
<sequence>MAAPTVRSSQQHATFKGLIKKEKKSKATHKHVLCSDTHDWPRPSTEVQTEILTKLSEKLQQFPNLFKKLKNPSTEEQNLKSKIRSQLDIGTSCVFRSLEKDVLACVLVSGQATPAITVNHVILLAQEKGCPVLCIDQLSPTLAQVTESKCLPLTLGFKKIKEGLESAFSEIIKLVQEKTTPVAPSSAPVSRDVKGGVMLLSDKFRPIRVEPSTETEILDELKRVFLSVVVHSKEKTPKKKKKKQSQKKRDLKDYFDKQCHNQFELGKKTVMKVAERGSLELILISEELVPVLMSEPELSSLLCVAQEKRCPVMVLSGLVETFQSLCQGCVSVLGFKKSTTVQSDGKNYFHGLTTKCLDAIARLGSSQLSTSCPVYLKHPEAIIPPTNADSEDETEPEEDYSYLYISKSESKDLQEVKSSLRSEMEDIKKEQNFMSEFISLSGNSGSRKTQSVTTSSKSKEPGNKSLGAKISKGPNVSVVKDIDVRITEFSKATLEMTVQAKTLAPTEKALTKSFKTSTSQLLKRNKEAKLVSNKNQPTTGEFIAFSQTTSPSSVISKDDVVMETDDTGNGVITSTTDDEVKPSFTDDVVKSSFTEETPLFSISRAGGFQDGKLSELMTAGLNTAKYDTPVFTVDNTGELDFHETSEKVGKRTKRPKTDPDAVRSKEKDNNVLGLKELRKPGNKISVDYLALAQSSKSSRKGVKRKQLSEEGYISLTYNEANIKTMTSNPERRKKKKKKKE</sequence>
<dbReference type="SUPFAM" id="SSF55315">
    <property type="entry name" value="L30e-like"/>
    <property type="match status" value="1"/>
</dbReference>
<dbReference type="GO" id="GO:0001682">
    <property type="term" value="P:tRNA 5'-leader removal"/>
    <property type="evidence" value="ECO:0007669"/>
    <property type="project" value="InterPro"/>
</dbReference>
<evidence type="ECO:0008006" key="4">
    <source>
        <dbReference type="Google" id="ProtNLM"/>
    </source>
</evidence>
<evidence type="ECO:0000313" key="2">
    <source>
        <dbReference type="EMBL" id="CAL1547177.1"/>
    </source>
</evidence>
<evidence type="ECO:0000256" key="1">
    <source>
        <dbReference type="SAM" id="MobiDB-lite"/>
    </source>
</evidence>
<keyword evidence="3" id="KW-1185">Reference proteome</keyword>
<reference evidence="2 3" key="1">
    <citation type="submission" date="2024-04" db="EMBL/GenBank/DDBJ databases">
        <authorList>
            <consortium name="Genoscope - CEA"/>
            <person name="William W."/>
        </authorList>
    </citation>
    <scope>NUCLEOTIDE SEQUENCE [LARGE SCALE GENOMIC DNA]</scope>
</reference>
<feature type="compositionally biased region" description="Polar residues" evidence="1">
    <location>
        <begin position="719"/>
        <end position="728"/>
    </location>
</feature>
<dbReference type="EMBL" id="CAXITT010000913">
    <property type="protein sequence ID" value="CAL1547177.1"/>
    <property type="molecule type" value="Genomic_DNA"/>
</dbReference>
<dbReference type="GO" id="GO:0033204">
    <property type="term" value="F:ribonuclease P RNA binding"/>
    <property type="evidence" value="ECO:0007669"/>
    <property type="project" value="TreeGrafter"/>
</dbReference>
<feature type="region of interest" description="Disordered" evidence="1">
    <location>
        <begin position="719"/>
        <end position="740"/>
    </location>
</feature>
<feature type="region of interest" description="Disordered" evidence="1">
    <location>
        <begin position="438"/>
        <end position="469"/>
    </location>
</feature>
<dbReference type="AlphaFoldDB" id="A0AAV2IMU8"/>
<dbReference type="InterPro" id="IPR042848">
    <property type="entry name" value="Rpp38"/>
</dbReference>